<proteinExistence type="predicted"/>
<comment type="caution">
    <text evidence="2">The sequence shown here is derived from an EMBL/GenBank/DDBJ whole genome shotgun (WGS) entry which is preliminary data.</text>
</comment>
<reference evidence="2 3" key="1">
    <citation type="submission" date="2019-06" db="EMBL/GenBank/DDBJ databases">
        <title>Genomics analysis of Aphanomyces spp. identifies a new class of oomycete effector associated with host adaptation.</title>
        <authorList>
            <person name="Gaulin E."/>
        </authorList>
    </citation>
    <scope>NUCLEOTIDE SEQUENCE [LARGE SCALE GENOMIC DNA]</scope>
    <source>
        <strain evidence="2 3">E</strain>
    </source>
</reference>
<dbReference type="EMBL" id="VJMI01007969">
    <property type="protein sequence ID" value="KAF0762497.1"/>
    <property type="molecule type" value="Genomic_DNA"/>
</dbReference>
<name>A0A6A5AR27_APHAT</name>
<sequence length="136" mass="14493">MVRIALFAALSASAAATVSVRTLRELETSSTVDVLVHFDGESGLSKLDTESLPREDRAQAVLSTLQAESAIVTADAVELAKAAGVEYTAYWIAQYVYVKGASKELVNQLAALRNVVSVAPVEVYKLPELVEVPADL</sequence>
<accession>A0A6A5AR27</accession>
<keyword evidence="1" id="KW-0732">Signal</keyword>
<evidence type="ECO:0008006" key="4">
    <source>
        <dbReference type="Google" id="ProtNLM"/>
    </source>
</evidence>
<feature type="chain" id="PRO_5025561479" description="Inhibitor I9 domain-containing protein" evidence="1">
    <location>
        <begin position="17"/>
        <end position="136"/>
    </location>
</feature>
<evidence type="ECO:0000313" key="3">
    <source>
        <dbReference type="Proteomes" id="UP000469452"/>
    </source>
</evidence>
<gene>
    <name evidence="2" type="ORF">AaE_003301</name>
</gene>
<evidence type="ECO:0000256" key="1">
    <source>
        <dbReference type="SAM" id="SignalP"/>
    </source>
</evidence>
<dbReference type="AlphaFoldDB" id="A0A6A5AR27"/>
<protein>
    <recommendedName>
        <fullName evidence="4">Inhibitor I9 domain-containing protein</fullName>
    </recommendedName>
</protein>
<evidence type="ECO:0000313" key="2">
    <source>
        <dbReference type="EMBL" id="KAF0762497.1"/>
    </source>
</evidence>
<dbReference type="Proteomes" id="UP000469452">
    <property type="component" value="Unassembled WGS sequence"/>
</dbReference>
<feature type="signal peptide" evidence="1">
    <location>
        <begin position="1"/>
        <end position="16"/>
    </location>
</feature>
<feature type="non-terminal residue" evidence="2">
    <location>
        <position position="136"/>
    </location>
</feature>
<organism evidence="2 3">
    <name type="scientific">Aphanomyces astaci</name>
    <name type="common">Crayfish plague agent</name>
    <dbReference type="NCBI Taxonomy" id="112090"/>
    <lineage>
        <taxon>Eukaryota</taxon>
        <taxon>Sar</taxon>
        <taxon>Stramenopiles</taxon>
        <taxon>Oomycota</taxon>
        <taxon>Saprolegniomycetes</taxon>
        <taxon>Saprolegniales</taxon>
        <taxon>Verrucalvaceae</taxon>
        <taxon>Aphanomyces</taxon>
    </lineage>
</organism>